<organism evidence="2 3">
    <name type="scientific">Arsenicicoccus piscis</name>
    <dbReference type="NCBI Taxonomy" id="673954"/>
    <lineage>
        <taxon>Bacteria</taxon>
        <taxon>Bacillati</taxon>
        <taxon>Actinomycetota</taxon>
        <taxon>Actinomycetes</taxon>
        <taxon>Micrococcales</taxon>
        <taxon>Intrasporangiaceae</taxon>
        <taxon>Arsenicicoccus</taxon>
    </lineage>
</organism>
<dbReference type="Proteomes" id="UP001157109">
    <property type="component" value="Unassembled WGS sequence"/>
</dbReference>
<name>A0ABQ6HKA3_9MICO</name>
<comment type="caution">
    <text evidence="2">The sequence shown here is derived from an EMBL/GenBank/DDBJ whole genome shotgun (WGS) entry which is preliminary data.</text>
</comment>
<evidence type="ECO:0008006" key="4">
    <source>
        <dbReference type="Google" id="ProtNLM"/>
    </source>
</evidence>
<dbReference type="RefSeq" id="WP_241443088.1">
    <property type="nucleotide sequence ID" value="NZ_BSUJ01000001.1"/>
</dbReference>
<evidence type="ECO:0000256" key="1">
    <source>
        <dbReference type="SAM" id="MobiDB-lite"/>
    </source>
</evidence>
<evidence type="ECO:0000313" key="2">
    <source>
        <dbReference type="EMBL" id="GMA18850.1"/>
    </source>
</evidence>
<keyword evidence="3" id="KW-1185">Reference proteome</keyword>
<accession>A0ABQ6HKA3</accession>
<evidence type="ECO:0000313" key="3">
    <source>
        <dbReference type="Proteomes" id="UP001157109"/>
    </source>
</evidence>
<gene>
    <name evidence="2" type="ORF">GCM10025862_08710</name>
</gene>
<feature type="region of interest" description="Disordered" evidence="1">
    <location>
        <begin position="210"/>
        <end position="230"/>
    </location>
</feature>
<proteinExistence type="predicted"/>
<reference evidence="3" key="1">
    <citation type="journal article" date="2019" name="Int. J. Syst. Evol. Microbiol.">
        <title>The Global Catalogue of Microorganisms (GCM) 10K type strain sequencing project: providing services to taxonomists for standard genome sequencing and annotation.</title>
        <authorList>
            <consortium name="The Broad Institute Genomics Platform"/>
            <consortium name="The Broad Institute Genome Sequencing Center for Infectious Disease"/>
            <person name="Wu L."/>
            <person name="Ma J."/>
        </authorList>
    </citation>
    <scope>NUCLEOTIDE SEQUENCE [LARGE SCALE GENOMIC DNA]</scope>
    <source>
        <strain evidence="3">NBRC 105830</strain>
    </source>
</reference>
<dbReference type="EMBL" id="BSUJ01000001">
    <property type="protein sequence ID" value="GMA18850.1"/>
    <property type="molecule type" value="Genomic_DNA"/>
</dbReference>
<protein>
    <recommendedName>
        <fullName evidence="4">HTH cro/C1-type domain-containing protein</fullName>
    </recommendedName>
</protein>
<sequence length="463" mass="49983">MHVPRAAFYVWRARARATLTPADFEAVDRLYRATFTTVTADPPGDADTAARVLTGLLEPVTGPGECVTVVRAMQAAMFVNGLYLNLVTSKALAAVRSHEHRRLDTREIRSLRAYAEPWVGVATLLHDAGMEYGSNMSRLCIKHITPDGTLTGKGRDAWDLPDEAAPFLRAQRHLRLLEGAAPDDPFLPRPSRDVADAVRWTRSDLNLTGVAAEPDRHPTGKDPVVPTSIPANGTALAAALRARGMSEREASRAAGLSVSAFRQVIIGNGIHPSTPFQNVHAIVTAAGISWSELLDHDPDHATPEHPATHLPDEARVSVLARVLTTARRSVPIEHLCIVLGYTTEQLEADLAALEPRFAPLGFTIVYGNNNAVALSRGTDPDGDHALNELARLHDADRSMSRSAASVLYRTYAGTLTERRATRQDRIDMAALANRGALAEGAGLALSADTTYSLMLDKDDTTTT</sequence>